<name>A0AAE1TSJ0_9EUCA</name>
<comment type="caution">
    <text evidence="8">The sequence shown here is derived from an EMBL/GenBank/DDBJ whole genome shotgun (WGS) entry which is preliminary data.</text>
</comment>
<accession>A0AAE1TSJ0</accession>
<dbReference type="AlphaFoldDB" id="A0AAE1TSJ0"/>
<evidence type="ECO:0000256" key="6">
    <source>
        <dbReference type="PIRNR" id="PIRNR015588"/>
    </source>
</evidence>
<dbReference type="GO" id="GO:0006886">
    <property type="term" value="P:intracellular protein transport"/>
    <property type="evidence" value="ECO:0007669"/>
    <property type="project" value="UniProtKB-UniRule"/>
</dbReference>
<dbReference type="PANTHER" id="PTHR11753">
    <property type="entry name" value="ADAPTOR COMPLEXES SMALL SUBUNIT FAMILY"/>
    <property type="match status" value="1"/>
</dbReference>
<keyword evidence="9" id="KW-1185">Reference proteome</keyword>
<keyword evidence="5 6" id="KW-0472">Membrane</keyword>
<dbReference type="SUPFAM" id="SSF64356">
    <property type="entry name" value="SNARE-like"/>
    <property type="match status" value="1"/>
</dbReference>
<reference evidence="8" key="1">
    <citation type="submission" date="2023-11" db="EMBL/GenBank/DDBJ databases">
        <title>Genome assemblies of two species of porcelain crab, Petrolisthes cinctipes and Petrolisthes manimaculis (Anomura: Porcellanidae).</title>
        <authorList>
            <person name="Angst P."/>
        </authorList>
    </citation>
    <scope>NUCLEOTIDE SEQUENCE</scope>
    <source>
        <strain evidence="8">PB745_02</strain>
        <tissue evidence="8">Gill</tissue>
    </source>
</reference>
<evidence type="ECO:0000256" key="4">
    <source>
        <dbReference type="ARBA" id="ARBA00022927"/>
    </source>
</evidence>
<evidence type="ECO:0000256" key="2">
    <source>
        <dbReference type="ARBA" id="ARBA00006972"/>
    </source>
</evidence>
<feature type="domain" description="AP complex mu/sigma subunit" evidence="7">
    <location>
        <begin position="1"/>
        <end position="139"/>
    </location>
</feature>
<comment type="subcellular location">
    <subcellularLocation>
        <location evidence="1">Endomembrane system</location>
    </subcellularLocation>
</comment>
<gene>
    <name evidence="8" type="ORF">Pmani_031537</name>
</gene>
<organism evidence="8 9">
    <name type="scientific">Petrolisthes manimaculis</name>
    <dbReference type="NCBI Taxonomy" id="1843537"/>
    <lineage>
        <taxon>Eukaryota</taxon>
        <taxon>Metazoa</taxon>
        <taxon>Ecdysozoa</taxon>
        <taxon>Arthropoda</taxon>
        <taxon>Crustacea</taxon>
        <taxon>Multicrustacea</taxon>
        <taxon>Malacostraca</taxon>
        <taxon>Eumalacostraca</taxon>
        <taxon>Eucarida</taxon>
        <taxon>Decapoda</taxon>
        <taxon>Pleocyemata</taxon>
        <taxon>Anomura</taxon>
        <taxon>Galatheoidea</taxon>
        <taxon>Porcellanidae</taxon>
        <taxon>Petrolisthes</taxon>
    </lineage>
</organism>
<dbReference type="PIRSF" id="PIRSF015588">
    <property type="entry name" value="AP_complex_sigma"/>
    <property type="match status" value="1"/>
</dbReference>
<evidence type="ECO:0000256" key="3">
    <source>
        <dbReference type="ARBA" id="ARBA00022448"/>
    </source>
</evidence>
<evidence type="ECO:0000313" key="8">
    <source>
        <dbReference type="EMBL" id="KAK4295926.1"/>
    </source>
</evidence>
<dbReference type="Proteomes" id="UP001292094">
    <property type="component" value="Unassembled WGS sequence"/>
</dbReference>
<evidence type="ECO:0000256" key="1">
    <source>
        <dbReference type="ARBA" id="ARBA00004308"/>
    </source>
</evidence>
<dbReference type="InterPro" id="IPR022775">
    <property type="entry name" value="AP_mu_sigma_su"/>
</dbReference>
<dbReference type="EMBL" id="JAWZYT010003968">
    <property type="protein sequence ID" value="KAK4295926.1"/>
    <property type="molecule type" value="Genomic_DNA"/>
</dbReference>
<dbReference type="GO" id="GO:0012505">
    <property type="term" value="C:endomembrane system"/>
    <property type="evidence" value="ECO:0007669"/>
    <property type="project" value="UniProtKB-SubCell"/>
</dbReference>
<evidence type="ECO:0000259" key="7">
    <source>
        <dbReference type="Pfam" id="PF01217"/>
    </source>
</evidence>
<proteinExistence type="inferred from homology"/>
<sequence length="143" mass="16242">MMHYLLIAKDGKVQFSHYFTHVTPSARPALEARVVGKCQSADKEGCHFLEDGEHTLVFRWFGPCIFLVGADHQENELMVYEFLGLYVGALQRYFGKFSERHLLLSTDHLHMVLEEMVVDGELVESSIKNVLAPIQMLDAASSR</sequence>
<dbReference type="InterPro" id="IPR011012">
    <property type="entry name" value="Longin-like_dom_sf"/>
</dbReference>
<dbReference type="Pfam" id="PF01217">
    <property type="entry name" value="Clat_adaptor_s"/>
    <property type="match status" value="1"/>
</dbReference>
<dbReference type="Gene3D" id="3.30.450.60">
    <property type="match status" value="1"/>
</dbReference>
<keyword evidence="3 6" id="KW-0813">Transport</keyword>
<evidence type="ECO:0000256" key="5">
    <source>
        <dbReference type="ARBA" id="ARBA00023136"/>
    </source>
</evidence>
<dbReference type="InterPro" id="IPR016635">
    <property type="entry name" value="AP_complex_ssu"/>
</dbReference>
<protein>
    <recommendedName>
        <fullName evidence="6">AP complex subunit sigma</fullName>
    </recommendedName>
</protein>
<evidence type="ECO:0000313" key="9">
    <source>
        <dbReference type="Proteomes" id="UP001292094"/>
    </source>
</evidence>
<comment type="similarity">
    <text evidence="2 6">Belongs to the adaptor complexes small subunit family.</text>
</comment>
<keyword evidence="4 6" id="KW-0653">Protein transport</keyword>